<dbReference type="InterPro" id="IPR000477">
    <property type="entry name" value="RT_dom"/>
</dbReference>
<dbReference type="EMBL" id="KZ451933">
    <property type="protein sequence ID" value="PKA61009.1"/>
    <property type="molecule type" value="Genomic_DNA"/>
</dbReference>
<name>A0A2I0AZP9_9ASPA</name>
<dbReference type="InterPro" id="IPR043128">
    <property type="entry name" value="Rev_trsase/Diguanyl_cyclase"/>
</dbReference>
<dbReference type="Proteomes" id="UP000236161">
    <property type="component" value="Unassembled WGS sequence"/>
</dbReference>
<dbReference type="SUPFAM" id="SSF56672">
    <property type="entry name" value="DNA/RNA polymerases"/>
    <property type="match status" value="1"/>
</dbReference>
<gene>
    <name evidence="2" type="ORF">AXF42_Ash020817</name>
</gene>
<reference evidence="2 3" key="1">
    <citation type="journal article" date="2017" name="Nature">
        <title>The Apostasia genome and the evolution of orchids.</title>
        <authorList>
            <person name="Zhang G.Q."/>
            <person name="Liu K.W."/>
            <person name="Li Z."/>
            <person name="Lohaus R."/>
            <person name="Hsiao Y.Y."/>
            <person name="Niu S.C."/>
            <person name="Wang J.Y."/>
            <person name="Lin Y.C."/>
            <person name="Xu Q."/>
            <person name="Chen L.J."/>
            <person name="Yoshida K."/>
            <person name="Fujiwara S."/>
            <person name="Wang Z.W."/>
            <person name="Zhang Y.Q."/>
            <person name="Mitsuda N."/>
            <person name="Wang M."/>
            <person name="Liu G.H."/>
            <person name="Pecoraro L."/>
            <person name="Huang H.X."/>
            <person name="Xiao X.J."/>
            <person name="Lin M."/>
            <person name="Wu X.Y."/>
            <person name="Wu W.L."/>
            <person name="Chen Y.Y."/>
            <person name="Chang S.B."/>
            <person name="Sakamoto S."/>
            <person name="Ohme-Takagi M."/>
            <person name="Yagi M."/>
            <person name="Zeng S.J."/>
            <person name="Shen C.Y."/>
            <person name="Yeh C.M."/>
            <person name="Luo Y.B."/>
            <person name="Tsai W.C."/>
            <person name="Van de Peer Y."/>
            <person name="Liu Z.J."/>
        </authorList>
    </citation>
    <scope>NUCLEOTIDE SEQUENCE [LARGE SCALE GENOMIC DNA]</scope>
    <source>
        <strain evidence="3">cv. Shenzhen</strain>
        <tissue evidence="2">Stem</tissue>
    </source>
</reference>
<dbReference type="Gene3D" id="3.10.10.10">
    <property type="entry name" value="HIV Type 1 Reverse Transcriptase, subunit A, domain 1"/>
    <property type="match status" value="1"/>
</dbReference>
<dbReference type="InterPro" id="IPR043502">
    <property type="entry name" value="DNA/RNA_pol_sf"/>
</dbReference>
<evidence type="ECO:0000313" key="3">
    <source>
        <dbReference type="Proteomes" id="UP000236161"/>
    </source>
</evidence>
<dbReference type="PANTHER" id="PTHR33064:SF37">
    <property type="entry name" value="RIBONUCLEASE H"/>
    <property type="match status" value="1"/>
</dbReference>
<protein>
    <submittedName>
        <fullName evidence="2">Putative mitochondrial protein</fullName>
    </submittedName>
</protein>
<organism evidence="2 3">
    <name type="scientific">Apostasia shenzhenica</name>
    <dbReference type="NCBI Taxonomy" id="1088818"/>
    <lineage>
        <taxon>Eukaryota</taxon>
        <taxon>Viridiplantae</taxon>
        <taxon>Streptophyta</taxon>
        <taxon>Embryophyta</taxon>
        <taxon>Tracheophyta</taxon>
        <taxon>Spermatophyta</taxon>
        <taxon>Magnoliopsida</taxon>
        <taxon>Liliopsida</taxon>
        <taxon>Asparagales</taxon>
        <taxon>Orchidaceae</taxon>
        <taxon>Apostasioideae</taxon>
        <taxon>Apostasia</taxon>
    </lineage>
</organism>
<feature type="domain" description="Reverse transcriptase" evidence="1">
    <location>
        <begin position="1"/>
        <end position="118"/>
    </location>
</feature>
<proteinExistence type="predicted"/>
<dbReference type="Gene3D" id="3.30.70.270">
    <property type="match status" value="2"/>
</dbReference>
<dbReference type="OrthoDB" id="2020560at2759"/>
<dbReference type="InterPro" id="IPR051320">
    <property type="entry name" value="Viral_Replic_Matur_Polypro"/>
</dbReference>
<keyword evidence="3" id="KW-1185">Reference proteome</keyword>
<evidence type="ECO:0000313" key="2">
    <source>
        <dbReference type="EMBL" id="PKA61009.1"/>
    </source>
</evidence>
<dbReference type="CDD" id="cd01647">
    <property type="entry name" value="RT_LTR"/>
    <property type="match status" value="1"/>
</dbReference>
<sequence length="389" mass="44195">MSFLDAFSGYHQIWMAKEDEEKTAFVTDYNTYCYNVMPFGLKNAGATYQSMIDAVFKDQRGRNLEAYVDDILVKSKTLTEHLNDLREMLDTLQRYNLKLNPAKCTFGTASGKFLGYLVAARGIEANPDKISAILNLPSPKIAKEIQKLVGQINSLGRFISKTGDRCSPFFRCLRNNKKGEWTDECESAFTELKKYLTSAPILVAPKEGTVLSLYLRVSDTAVSAVLLDSEKGVQHSIFYTSHMLLDTESRYPTLEKLALALLTTARKLRPYFQSHTIQVVTDQPLLKILRTPEVSGRLLKWSIELGEITLPRQDLHYYHYFFPVQVYKGISVTILKGIPEVSPCHKYKYRTRCFRCLSPFGIGSDNPSCAGSFLLSLSLIYIDFREFQI</sequence>
<dbReference type="AlphaFoldDB" id="A0A2I0AZP9"/>
<dbReference type="PROSITE" id="PS50878">
    <property type="entry name" value="RT_POL"/>
    <property type="match status" value="1"/>
</dbReference>
<dbReference type="InterPro" id="IPR041577">
    <property type="entry name" value="RT_RNaseH_2"/>
</dbReference>
<dbReference type="PANTHER" id="PTHR33064">
    <property type="entry name" value="POL PROTEIN"/>
    <property type="match status" value="1"/>
</dbReference>
<evidence type="ECO:0000259" key="1">
    <source>
        <dbReference type="PROSITE" id="PS50878"/>
    </source>
</evidence>
<dbReference type="Pfam" id="PF17919">
    <property type="entry name" value="RT_RNaseH_2"/>
    <property type="match status" value="1"/>
</dbReference>
<accession>A0A2I0AZP9</accession>
<dbReference type="Pfam" id="PF00078">
    <property type="entry name" value="RVT_1"/>
    <property type="match status" value="1"/>
</dbReference>